<dbReference type="PROSITE" id="PS00107">
    <property type="entry name" value="PROTEIN_KINASE_ATP"/>
    <property type="match status" value="1"/>
</dbReference>
<evidence type="ECO:0000256" key="4">
    <source>
        <dbReference type="ARBA" id="ARBA00022840"/>
    </source>
</evidence>
<evidence type="ECO:0000259" key="7">
    <source>
        <dbReference type="PROSITE" id="PS50011"/>
    </source>
</evidence>
<feature type="domain" description="Protein kinase" evidence="7">
    <location>
        <begin position="216"/>
        <end position="494"/>
    </location>
</feature>
<dbReference type="PROSITE" id="PS00108">
    <property type="entry name" value="PROTEIN_KINASE_ST"/>
    <property type="match status" value="1"/>
</dbReference>
<dbReference type="EMBL" id="CP002353">
    <property type="protein sequence ID" value="ADV62021.1"/>
    <property type="molecule type" value="Genomic_DNA"/>
</dbReference>
<dbReference type="InterPro" id="IPR008271">
    <property type="entry name" value="Ser/Thr_kinase_AS"/>
</dbReference>
<organism evidence="8 9">
    <name type="scientific">Isosphaera pallida (strain ATCC 43644 / DSM 9630 / IS1B)</name>
    <dbReference type="NCBI Taxonomy" id="575540"/>
    <lineage>
        <taxon>Bacteria</taxon>
        <taxon>Pseudomonadati</taxon>
        <taxon>Planctomycetota</taxon>
        <taxon>Planctomycetia</taxon>
        <taxon>Isosphaerales</taxon>
        <taxon>Isosphaeraceae</taxon>
        <taxon>Isosphaera</taxon>
    </lineage>
</organism>
<evidence type="ECO:0000256" key="2">
    <source>
        <dbReference type="ARBA" id="ARBA00022741"/>
    </source>
</evidence>
<dbReference type="GO" id="GO:0005524">
    <property type="term" value="F:ATP binding"/>
    <property type="evidence" value="ECO:0007669"/>
    <property type="project" value="UniProtKB-UniRule"/>
</dbReference>
<keyword evidence="8" id="KW-0723">Serine/threonine-protein kinase</keyword>
<dbReference type="RefSeq" id="WP_013564309.1">
    <property type="nucleotide sequence ID" value="NC_014962.1"/>
</dbReference>
<dbReference type="SUPFAM" id="SSF56112">
    <property type="entry name" value="Protein kinase-like (PK-like)"/>
    <property type="match status" value="1"/>
</dbReference>
<sequence>MERIPPPRDPLPPPGSPASSERPSTSRSPGPLLTPPEVPIELPGGLDTLSVPGLATGRGRILSPPPPTHFLRAVAHAVMDLVGDEIVLRDVVIMEALTALAEHVWANWGVPLDERTRRLELKTLATLPAEGIRPTVQQIVQEFAADRSPKVRQILTTYLCLVPSQIRQALKRLADPTGTTIPSKLMPRSAEKLLIFLPIDIPIFEPGDRPLPGVDWVLTELLGVGGFGEVWKAVNPHFSCIEPVVLKFYLGRVANDNVAFLHEAAMLNRAMPNGIHPGLVELRTTYLSADPPCLEYEYIGDGDLAQIIQERSGRGGLSPRSATKLLLQLTRTVGHFHRMDPPIVHRDLKPANILVKRTSQGKIRLKIIDFGIGGLAASKEIEKYKKLSSRGFILNTAIQGSHTPLYASPEQIRGNPPDPRDDVHALGVIWYQMVTGDLSQGAPTGLDWVGELMERGLTEEQVNLFASCFASRCERRPRDAFELGERLEKIMPDLEKPRGKHSHSRGKPLGWSSGALGLASKLLWSGGRGSSEDARSSTPLPPPHAAGKLLPAHSRGPTPPTPTAGVSSSELSAHSTSAILGEIAPPFTKLKRDGQGLAIAGPVGDDVAVRLLIAALRQQVPSKAKPLCHQLEGSLRIGYFSKQLIWNLSKYCHIESPIREISQTIARKLFGSVPRQFINERDLPIPDLETAERLYDLWRDAVCKASGP</sequence>
<feature type="binding site" evidence="5">
    <location>
        <position position="247"/>
    </location>
    <ligand>
        <name>ATP</name>
        <dbReference type="ChEBI" id="CHEBI:30616"/>
    </ligand>
</feature>
<keyword evidence="2 5" id="KW-0547">Nucleotide-binding</keyword>
<dbReference type="eggNOG" id="COG0515">
    <property type="taxonomic scope" value="Bacteria"/>
</dbReference>
<keyword evidence="9" id="KW-1185">Reference proteome</keyword>
<reference key="1">
    <citation type="submission" date="2010-11" db="EMBL/GenBank/DDBJ databases">
        <title>The complete sequence of chromosome of Isophaera pallida ATCC 43644.</title>
        <authorList>
            <consortium name="US DOE Joint Genome Institute (JGI-PGF)"/>
            <person name="Lucas S."/>
            <person name="Copeland A."/>
            <person name="Lapidus A."/>
            <person name="Bruce D."/>
            <person name="Goodwin L."/>
            <person name="Pitluck S."/>
            <person name="Kyrpides N."/>
            <person name="Mavromatis K."/>
            <person name="Pagani I."/>
            <person name="Ivanova N."/>
            <person name="Saunders E."/>
            <person name="Brettin T."/>
            <person name="Detter J.C."/>
            <person name="Han C."/>
            <person name="Tapia R."/>
            <person name="Land M."/>
            <person name="Hauser L."/>
            <person name="Markowitz V."/>
            <person name="Cheng J.-F."/>
            <person name="Hugenholtz P."/>
            <person name="Woyke T."/>
            <person name="Wu D."/>
            <person name="Eisen J.A."/>
        </authorList>
    </citation>
    <scope>NUCLEOTIDE SEQUENCE</scope>
    <source>
        <strain>ATCC 43644</strain>
    </source>
</reference>
<feature type="region of interest" description="Disordered" evidence="6">
    <location>
        <begin position="527"/>
        <end position="571"/>
    </location>
</feature>
<evidence type="ECO:0000256" key="1">
    <source>
        <dbReference type="ARBA" id="ARBA00022679"/>
    </source>
</evidence>
<evidence type="ECO:0000313" key="9">
    <source>
        <dbReference type="Proteomes" id="UP000008631"/>
    </source>
</evidence>
<dbReference type="KEGG" id="ipa:Isop_1436"/>
<dbReference type="OrthoDB" id="9812426at2"/>
<protein>
    <submittedName>
        <fullName evidence="8">Serine/threonine protein kinase</fullName>
    </submittedName>
</protein>
<dbReference type="Gene3D" id="1.10.510.10">
    <property type="entry name" value="Transferase(Phosphotransferase) domain 1"/>
    <property type="match status" value="1"/>
</dbReference>
<evidence type="ECO:0000256" key="5">
    <source>
        <dbReference type="PROSITE-ProRule" id="PRU10141"/>
    </source>
</evidence>
<dbReference type="STRING" id="575540.Isop_1436"/>
<dbReference type="PROSITE" id="PS50011">
    <property type="entry name" value="PROTEIN_KINASE_DOM"/>
    <property type="match status" value="1"/>
</dbReference>
<dbReference type="InterPro" id="IPR017441">
    <property type="entry name" value="Protein_kinase_ATP_BS"/>
</dbReference>
<evidence type="ECO:0000256" key="3">
    <source>
        <dbReference type="ARBA" id="ARBA00022777"/>
    </source>
</evidence>
<dbReference type="InterPro" id="IPR000719">
    <property type="entry name" value="Prot_kinase_dom"/>
</dbReference>
<dbReference type="PANTHER" id="PTHR43289">
    <property type="entry name" value="MITOGEN-ACTIVATED PROTEIN KINASE KINASE KINASE 20-RELATED"/>
    <property type="match status" value="1"/>
</dbReference>
<feature type="compositionally biased region" description="Pro residues" evidence="6">
    <location>
        <begin position="7"/>
        <end position="16"/>
    </location>
</feature>
<dbReference type="HOGENOM" id="CLU_333107_0_0_0"/>
<dbReference type="SMART" id="SM00220">
    <property type="entry name" value="S_TKc"/>
    <property type="match status" value="1"/>
</dbReference>
<reference evidence="8 9" key="2">
    <citation type="journal article" date="2011" name="Stand. Genomic Sci.">
        <title>Complete genome sequence of Isosphaera pallida type strain (IS1B).</title>
        <authorList>
            <consortium name="US DOE Joint Genome Institute (JGI-PGF)"/>
            <person name="Goker M."/>
            <person name="Cleland D."/>
            <person name="Saunders E."/>
            <person name="Lapidus A."/>
            <person name="Nolan M."/>
            <person name="Lucas S."/>
            <person name="Hammon N."/>
            <person name="Deshpande S."/>
            <person name="Cheng J.F."/>
            <person name="Tapia R."/>
            <person name="Han C."/>
            <person name="Goodwin L."/>
            <person name="Pitluck S."/>
            <person name="Liolios K."/>
            <person name="Pagani I."/>
            <person name="Ivanova N."/>
            <person name="Mavromatis K."/>
            <person name="Pati A."/>
            <person name="Chen A."/>
            <person name="Palaniappan K."/>
            <person name="Land M."/>
            <person name="Hauser L."/>
            <person name="Chang Y.J."/>
            <person name="Jeffries C.D."/>
            <person name="Detter J.C."/>
            <person name="Beck B."/>
            <person name="Woyke T."/>
            <person name="Bristow J."/>
            <person name="Eisen J.A."/>
            <person name="Markowitz V."/>
            <person name="Hugenholtz P."/>
            <person name="Kyrpides N.C."/>
            <person name="Klenk H.P."/>
        </authorList>
    </citation>
    <scope>NUCLEOTIDE SEQUENCE [LARGE SCALE GENOMIC DNA]</scope>
    <source>
        <strain evidence="9">ATCC 43644 / DSM 9630 / IS1B</strain>
    </source>
</reference>
<keyword evidence="3 8" id="KW-0418">Kinase</keyword>
<dbReference type="Proteomes" id="UP000008631">
    <property type="component" value="Chromosome"/>
</dbReference>
<keyword evidence="4 5" id="KW-0067">ATP-binding</keyword>
<proteinExistence type="predicted"/>
<evidence type="ECO:0000313" key="8">
    <source>
        <dbReference type="EMBL" id="ADV62021.1"/>
    </source>
</evidence>
<gene>
    <name evidence="8" type="ordered locus">Isop_1436</name>
</gene>
<dbReference type="GO" id="GO:0004674">
    <property type="term" value="F:protein serine/threonine kinase activity"/>
    <property type="evidence" value="ECO:0007669"/>
    <property type="project" value="UniProtKB-KW"/>
</dbReference>
<dbReference type="CDD" id="cd14014">
    <property type="entry name" value="STKc_PknB_like"/>
    <property type="match status" value="1"/>
</dbReference>
<feature type="region of interest" description="Disordered" evidence="6">
    <location>
        <begin position="492"/>
        <end position="512"/>
    </location>
</feature>
<accession>E8QY31</accession>
<dbReference type="InParanoid" id="E8QY31"/>
<dbReference type="PANTHER" id="PTHR43289:SF6">
    <property type="entry name" value="SERINE_THREONINE-PROTEIN KINASE NEKL-3"/>
    <property type="match status" value="1"/>
</dbReference>
<evidence type="ECO:0000256" key="6">
    <source>
        <dbReference type="SAM" id="MobiDB-lite"/>
    </source>
</evidence>
<dbReference type="Pfam" id="PF00069">
    <property type="entry name" value="Pkinase"/>
    <property type="match status" value="1"/>
</dbReference>
<keyword evidence="1" id="KW-0808">Transferase</keyword>
<name>E8QY31_ISOPI</name>
<dbReference type="InterPro" id="IPR011009">
    <property type="entry name" value="Kinase-like_dom_sf"/>
</dbReference>
<dbReference type="AlphaFoldDB" id="E8QY31"/>
<feature type="region of interest" description="Disordered" evidence="6">
    <location>
        <begin position="1"/>
        <end position="45"/>
    </location>
</feature>